<reference evidence="2 3" key="1">
    <citation type="submission" date="2019-07" db="EMBL/GenBank/DDBJ databases">
        <title>Sphingomonas alkalisoli sp. nov., isolated from rhizosphere soil of Suaedae salsa.</title>
        <authorList>
            <person name="Zhang H."/>
            <person name="Xu L."/>
            <person name="Zhang J.-X."/>
            <person name="Sun J.-Q."/>
        </authorList>
    </citation>
    <scope>NUCLEOTIDE SEQUENCE [LARGE SCALE GENOMIC DNA]</scope>
    <source>
        <strain evidence="2 3">XS-10</strain>
    </source>
</reference>
<proteinExistence type="predicted"/>
<dbReference type="Proteomes" id="UP000318055">
    <property type="component" value="Chromosome"/>
</dbReference>
<keyword evidence="2" id="KW-0675">Receptor</keyword>
<feature type="signal peptide" evidence="1">
    <location>
        <begin position="1"/>
        <end position="22"/>
    </location>
</feature>
<organism evidence="2 3">
    <name type="scientific">Sphingomonas suaedae</name>
    <dbReference type="NCBI Taxonomy" id="2599297"/>
    <lineage>
        <taxon>Bacteria</taxon>
        <taxon>Pseudomonadati</taxon>
        <taxon>Pseudomonadota</taxon>
        <taxon>Alphaproteobacteria</taxon>
        <taxon>Sphingomonadales</taxon>
        <taxon>Sphingomonadaceae</taxon>
        <taxon>Sphingomonas</taxon>
    </lineage>
</organism>
<dbReference type="KEGG" id="ssua:FPZ54_19075"/>
<evidence type="ECO:0000256" key="1">
    <source>
        <dbReference type="SAM" id="SignalP"/>
    </source>
</evidence>
<evidence type="ECO:0000313" key="3">
    <source>
        <dbReference type="Proteomes" id="UP000318055"/>
    </source>
</evidence>
<gene>
    <name evidence="2" type="ORF">FPZ54_19075</name>
</gene>
<keyword evidence="3" id="KW-1185">Reference proteome</keyword>
<dbReference type="OrthoDB" id="7618846at2"/>
<sequence>MRAVRAFMAAALIAGMAMPAPAQEVVVSASRASANRDGFQGTSLPIITLRRTADFAVQRVAITGDTRDEALRRKEIYAMVKSAIERARQYGVELATGDYVVEALTLENYGNLTLSKDRRPDSERTSFIVKAKLEPGIDAKAALERISKFIKAVPPTGRAQMETVGDLTLSVLNPDQYRQKIIEMIAADAAATAARFGPDYGVEVRGLDRPVEWSRASLSEVFLYLPAAYVIRPKE</sequence>
<dbReference type="AlphaFoldDB" id="A0A518RKD0"/>
<dbReference type="EMBL" id="CP042239">
    <property type="protein sequence ID" value="QDX27907.1"/>
    <property type="molecule type" value="Genomic_DNA"/>
</dbReference>
<dbReference type="RefSeq" id="WP_145849379.1">
    <property type="nucleotide sequence ID" value="NZ_CP042239.1"/>
</dbReference>
<name>A0A518RKD0_9SPHN</name>
<feature type="chain" id="PRO_5022049210" evidence="1">
    <location>
        <begin position="23"/>
        <end position="235"/>
    </location>
</feature>
<evidence type="ECO:0000313" key="2">
    <source>
        <dbReference type="EMBL" id="QDX27907.1"/>
    </source>
</evidence>
<keyword evidence="1" id="KW-0732">Signal</keyword>
<protein>
    <submittedName>
        <fullName evidence="2">TonB-dependent receptor</fullName>
    </submittedName>
</protein>
<accession>A0A518RKD0</accession>